<dbReference type="Pfam" id="PF17107">
    <property type="entry name" value="SesA"/>
    <property type="match status" value="1"/>
</dbReference>
<keyword evidence="4" id="KW-1185">Reference proteome</keyword>
<feature type="coiled-coil region" evidence="1">
    <location>
        <begin position="132"/>
        <end position="159"/>
    </location>
</feature>
<keyword evidence="1" id="KW-0175">Coiled coil</keyword>
<dbReference type="OrthoDB" id="4330845at2759"/>
<dbReference type="EMBL" id="JAGPYM010000004">
    <property type="protein sequence ID" value="KAH6895901.1"/>
    <property type="molecule type" value="Genomic_DNA"/>
</dbReference>
<accession>A0A9P9AU48</accession>
<gene>
    <name evidence="3" type="ORF">B0T10DRAFT_587447</name>
</gene>
<evidence type="ECO:0000259" key="2">
    <source>
        <dbReference type="Pfam" id="PF17107"/>
    </source>
</evidence>
<organism evidence="3 4">
    <name type="scientific">Thelonectria olida</name>
    <dbReference type="NCBI Taxonomy" id="1576542"/>
    <lineage>
        <taxon>Eukaryota</taxon>
        <taxon>Fungi</taxon>
        <taxon>Dikarya</taxon>
        <taxon>Ascomycota</taxon>
        <taxon>Pezizomycotina</taxon>
        <taxon>Sordariomycetes</taxon>
        <taxon>Hypocreomycetidae</taxon>
        <taxon>Hypocreales</taxon>
        <taxon>Nectriaceae</taxon>
        <taxon>Thelonectria</taxon>
    </lineage>
</organism>
<evidence type="ECO:0000313" key="3">
    <source>
        <dbReference type="EMBL" id="KAH6895901.1"/>
    </source>
</evidence>
<protein>
    <recommendedName>
        <fullName evidence="2">NACHT-NTPase and P-loop NTPases N-terminal domain-containing protein</fullName>
    </recommendedName>
</protein>
<dbReference type="InterPro" id="IPR031352">
    <property type="entry name" value="SesA"/>
</dbReference>
<name>A0A9P9AU48_9HYPO</name>
<comment type="caution">
    <text evidence="3">The sequence shown here is derived from an EMBL/GenBank/DDBJ whole genome shotgun (WGS) entry which is preliminary data.</text>
</comment>
<evidence type="ECO:0000256" key="1">
    <source>
        <dbReference type="SAM" id="Coils"/>
    </source>
</evidence>
<proteinExistence type="predicted"/>
<reference evidence="3 4" key="1">
    <citation type="journal article" date="2021" name="Nat. Commun.">
        <title>Genetic determinants of endophytism in the Arabidopsis root mycobiome.</title>
        <authorList>
            <person name="Mesny F."/>
            <person name="Miyauchi S."/>
            <person name="Thiergart T."/>
            <person name="Pickel B."/>
            <person name="Atanasova L."/>
            <person name="Karlsson M."/>
            <person name="Huettel B."/>
            <person name="Barry K.W."/>
            <person name="Haridas S."/>
            <person name="Chen C."/>
            <person name="Bauer D."/>
            <person name="Andreopoulos W."/>
            <person name="Pangilinan J."/>
            <person name="LaButti K."/>
            <person name="Riley R."/>
            <person name="Lipzen A."/>
            <person name="Clum A."/>
            <person name="Drula E."/>
            <person name="Henrissat B."/>
            <person name="Kohler A."/>
            <person name="Grigoriev I.V."/>
            <person name="Martin F.M."/>
            <person name="Hacquard S."/>
        </authorList>
    </citation>
    <scope>NUCLEOTIDE SEQUENCE [LARGE SCALE GENOMIC DNA]</scope>
    <source>
        <strain evidence="3 4">MPI-CAGE-CH-0241</strain>
    </source>
</reference>
<feature type="domain" description="NACHT-NTPase and P-loop NTPases N-terminal" evidence="2">
    <location>
        <begin position="16"/>
        <end position="111"/>
    </location>
</feature>
<evidence type="ECO:0000313" key="4">
    <source>
        <dbReference type="Proteomes" id="UP000777438"/>
    </source>
</evidence>
<dbReference type="AlphaFoldDB" id="A0A9P9AU48"/>
<dbReference type="Proteomes" id="UP000777438">
    <property type="component" value="Unassembled WGS sequence"/>
</dbReference>
<sequence length="219" mass="24412">MPPPSEEAKKAIKSLSRVISPVRDTITIYEELENTSDLPKAFQIVAKWLPLVADIFSSMKSQLENASGIQEAEEAKRSYAEIKCAADECRDMAYTLETHFETIKKADGKRLEEVMSDLLCRIDEVVEEPMVNEDMLRELEEAMGDMRKLAASLEDDEQKHHVITNKGNGVMPVHLGRGDQRIHTGSGPQFNGQSAQNTFNYGHVPAAELAVEKPDEPGK</sequence>